<feature type="transmembrane region" description="Helical" evidence="2">
    <location>
        <begin position="20"/>
        <end position="38"/>
    </location>
</feature>
<keyword evidence="2" id="KW-0472">Membrane</keyword>
<accession>A0ABX8VL46</accession>
<gene>
    <name evidence="4" type="ORF">K0O64_08465</name>
</gene>
<dbReference type="RefSeq" id="WP_083542689.1">
    <property type="nucleotide sequence ID" value="NZ_BAAAVX010000075.1"/>
</dbReference>
<feature type="compositionally biased region" description="Polar residues" evidence="1">
    <location>
        <begin position="335"/>
        <end position="365"/>
    </location>
</feature>
<sequence>MSGKHRISRRKAIRRQQTRGLTVVTLGVSGLTTVLVAGQTTHTAASVDLMALITPANSTAQVFASSDYYNRDWSGYGAPQVVPFFLGPQGIADAIDANSTDPRGVAVLASGWGAGQTGTALGKMQNNSDPALNNVRLVVLDNNTNRAGGGFWTTYWMFAPLLATSAAPTLNDLSVPVVDTAYEYNINSDAPTYPINVLADANSLMAYAYDYGGQATAPMPQEALTPVPAGAQHYHYVVDPQGNVVDKIPVDGNITYVTFQSDGLPLVRPLRMVPGGNVIADAVEPAATVLVNAGYRDNQPVPDDPGVQRPVGLLPPVSNTETVVKQLPVAVQQGTNKVQSDLSSSSPTLPNLRTSANKVSPQPVTANRLAPVKKVTDGIANGVKSLVPHRASATADKP</sequence>
<reference evidence="4 5" key="1">
    <citation type="submission" date="2021-07" db="EMBL/GenBank/DDBJ databases">
        <title>Whole genome sequencing of non-tuberculosis mycobacteria type-strains.</title>
        <authorList>
            <person name="Igarashi Y."/>
            <person name="Osugi A."/>
            <person name="Mitarai S."/>
        </authorList>
    </citation>
    <scope>NUCLEOTIDE SEQUENCE [LARGE SCALE GENOMIC DNA]</scope>
    <source>
        <strain evidence="4 5">JCM 16370</strain>
    </source>
</reference>
<protein>
    <submittedName>
        <fullName evidence="4">PE-PPE domain-containing protein</fullName>
    </submittedName>
</protein>
<keyword evidence="2" id="KW-0812">Transmembrane</keyword>
<proteinExistence type="predicted"/>
<dbReference type="Proteomes" id="UP000825367">
    <property type="component" value="Chromosome"/>
</dbReference>
<name>A0ABX8VL46_9MYCO</name>
<evidence type="ECO:0000259" key="3">
    <source>
        <dbReference type="Pfam" id="PF08237"/>
    </source>
</evidence>
<feature type="region of interest" description="Disordered" evidence="1">
    <location>
        <begin position="335"/>
        <end position="366"/>
    </location>
</feature>
<dbReference type="Pfam" id="PF08237">
    <property type="entry name" value="PE-PPE"/>
    <property type="match status" value="1"/>
</dbReference>
<organism evidence="4 5">
    <name type="scientific">Mycolicibacterium pallens</name>
    <dbReference type="NCBI Taxonomy" id="370524"/>
    <lineage>
        <taxon>Bacteria</taxon>
        <taxon>Bacillati</taxon>
        <taxon>Actinomycetota</taxon>
        <taxon>Actinomycetes</taxon>
        <taxon>Mycobacteriales</taxon>
        <taxon>Mycobacteriaceae</taxon>
        <taxon>Mycolicibacterium</taxon>
    </lineage>
</organism>
<dbReference type="EMBL" id="CP080333">
    <property type="protein sequence ID" value="QYL18520.1"/>
    <property type="molecule type" value="Genomic_DNA"/>
</dbReference>
<feature type="domain" description="PE-PPE" evidence="3">
    <location>
        <begin position="120"/>
        <end position="295"/>
    </location>
</feature>
<evidence type="ECO:0000256" key="2">
    <source>
        <dbReference type="SAM" id="Phobius"/>
    </source>
</evidence>
<keyword evidence="2" id="KW-1133">Transmembrane helix</keyword>
<dbReference type="InterPro" id="IPR013228">
    <property type="entry name" value="PE-PPE_C"/>
</dbReference>
<evidence type="ECO:0000256" key="1">
    <source>
        <dbReference type="SAM" id="MobiDB-lite"/>
    </source>
</evidence>
<evidence type="ECO:0000313" key="4">
    <source>
        <dbReference type="EMBL" id="QYL18520.1"/>
    </source>
</evidence>
<keyword evidence="5" id="KW-1185">Reference proteome</keyword>
<evidence type="ECO:0000313" key="5">
    <source>
        <dbReference type="Proteomes" id="UP000825367"/>
    </source>
</evidence>